<comment type="catalytic activity">
    <reaction evidence="9">
        <text>L-aspartate + O2 = iminosuccinate + H2O2</text>
        <dbReference type="Rhea" id="RHEA:25876"/>
        <dbReference type="ChEBI" id="CHEBI:15379"/>
        <dbReference type="ChEBI" id="CHEBI:16240"/>
        <dbReference type="ChEBI" id="CHEBI:29991"/>
        <dbReference type="ChEBI" id="CHEBI:77875"/>
        <dbReference type="EC" id="1.4.3.16"/>
    </reaction>
    <physiologicalReaction direction="left-to-right" evidence="9">
        <dbReference type="Rhea" id="RHEA:25877"/>
    </physiologicalReaction>
</comment>
<dbReference type="Gene3D" id="3.90.700.10">
    <property type="entry name" value="Succinate dehydrogenase/fumarate reductase flavoprotein, catalytic domain"/>
    <property type="match status" value="1"/>
</dbReference>
<dbReference type="Gene3D" id="1.20.58.100">
    <property type="entry name" value="Fumarate reductase/succinate dehydrogenase flavoprotein-like, C-terminal domain"/>
    <property type="match status" value="1"/>
</dbReference>
<proteinExistence type="inferred from homology"/>
<evidence type="ECO:0000256" key="1">
    <source>
        <dbReference type="ARBA" id="ARBA00001974"/>
    </source>
</evidence>
<dbReference type="GO" id="GO:0034628">
    <property type="term" value="P:'de novo' NAD+ biosynthetic process from L-aspartate"/>
    <property type="evidence" value="ECO:0007669"/>
    <property type="project" value="TreeGrafter"/>
</dbReference>
<evidence type="ECO:0000256" key="8">
    <source>
        <dbReference type="ARBA" id="ARBA00023002"/>
    </source>
</evidence>
<evidence type="ECO:0000256" key="6">
    <source>
        <dbReference type="ARBA" id="ARBA00022642"/>
    </source>
</evidence>
<dbReference type="InterPro" id="IPR003953">
    <property type="entry name" value="FAD-dep_OxRdtase_2_FAD-bd"/>
</dbReference>
<dbReference type="OrthoDB" id="9806724at2"/>
<comment type="caution">
    <text evidence="11">The sequence shown here is derived from an EMBL/GenBank/DDBJ whole genome shotgun (WGS) entry which is preliminary data.</text>
</comment>
<dbReference type="InterPro" id="IPR036188">
    <property type="entry name" value="FAD/NAD-bd_sf"/>
</dbReference>
<organism evidence="11 12">
    <name type="scientific">Arenimonas metalli CF5-1</name>
    <dbReference type="NCBI Taxonomy" id="1384056"/>
    <lineage>
        <taxon>Bacteria</taxon>
        <taxon>Pseudomonadati</taxon>
        <taxon>Pseudomonadota</taxon>
        <taxon>Gammaproteobacteria</taxon>
        <taxon>Lysobacterales</taxon>
        <taxon>Lysobacteraceae</taxon>
        <taxon>Arenimonas</taxon>
    </lineage>
</organism>
<dbReference type="Pfam" id="PF00890">
    <property type="entry name" value="FAD_binding_2"/>
    <property type="match status" value="1"/>
</dbReference>
<comment type="cofactor">
    <cofactor evidence="1">
        <name>FAD</name>
        <dbReference type="ChEBI" id="CHEBI:57692"/>
    </cofactor>
</comment>
<evidence type="ECO:0000313" key="11">
    <source>
        <dbReference type="EMBL" id="KFN47962.1"/>
    </source>
</evidence>
<reference evidence="11 12" key="1">
    <citation type="submission" date="2013-09" db="EMBL/GenBank/DDBJ databases">
        <title>Genome sequencing of Arenimonas metalli.</title>
        <authorList>
            <person name="Chen F."/>
            <person name="Wang G."/>
        </authorList>
    </citation>
    <scope>NUCLEOTIDE SEQUENCE [LARGE SCALE GENOMIC DNA]</scope>
    <source>
        <strain evidence="11 12">CF5-1</strain>
    </source>
</reference>
<evidence type="ECO:0000256" key="2">
    <source>
        <dbReference type="ARBA" id="ARBA00004950"/>
    </source>
</evidence>
<keyword evidence="7" id="KW-0274">FAD</keyword>
<dbReference type="SUPFAM" id="SSF51905">
    <property type="entry name" value="FAD/NAD(P)-binding domain"/>
    <property type="match status" value="1"/>
</dbReference>
<sequence>MSAGASPLVVAGAGLAGLCVALAAAPRPVLLVGGSAGSASALAQGGIAAALGRGDRPALHAEDTCAAGAGHNDVAMVSRLVDAAPDAVAWLAAQGVAFDREGADWALGREGGHGRARIVHAGGDASGQAIVDAMERAVAGAAHVTRLASDGLLALALSEGGAIAAVRLVGADGATRDIATPDLVLATGGIGTLFAATTNPLSADGNGLALALEAGAPGRDLEFVQFHPTALAVPGEGPLPLLTEALRGAGAVLRDARGEAVMDGLHPLADLAPRDVVAREVWRRRQAGNDVFLDMRSLGEQGLAAFPTAVALCRAHGIDPRRDPAPVTPAVHFHMGGIAVDADGRSGLPGLHAVGEVACSGVHGANRLASNSLLECVVAGRALGTRLSLPRDARIQAAPRRWVHPGAGTNAAALRALRDLLWRSMGPVRDDATLAEAERRLRVDPSLARTWQARLASRLLHAARIRRASLGAHHRADSA</sequence>
<name>A0A091B922_9GAMM</name>
<dbReference type="InterPro" id="IPR037099">
    <property type="entry name" value="Fum_R/Succ_DH_flav-like_C_sf"/>
</dbReference>
<keyword evidence="12" id="KW-1185">Reference proteome</keyword>
<dbReference type="SUPFAM" id="SSF46977">
    <property type="entry name" value="Succinate dehydrogenase/fumarate reductase flavoprotein C-terminal domain"/>
    <property type="match status" value="1"/>
</dbReference>
<dbReference type="SUPFAM" id="SSF56425">
    <property type="entry name" value="Succinate dehydrogenase/fumarate reductase flavoprotein, catalytic domain"/>
    <property type="match status" value="1"/>
</dbReference>
<gene>
    <name evidence="11" type="ORF">N787_07135</name>
</gene>
<dbReference type="EMBL" id="AVCK01000004">
    <property type="protein sequence ID" value="KFN47962.1"/>
    <property type="molecule type" value="Genomic_DNA"/>
</dbReference>
<dbReference type="PANTHER" id="PTHR42716:SF2">
    <property type="entry name" value="L-ASPARTATE OXIDASE, CHLOROPLASTIC"/>
    <property type="match status" value="1"/>
</dbReference>
<dbReference type="PATRIC" id="fig|1384056.3.peg.304"/>
<dbReference type="AlphaFoldDB" id="A0A091B922"/>
<evidence type="ECO:0000256" key="5">
    <source>
        <dbReference type="ARBA" id="ARBA00022630"/>
    </source>
</evidence>
<accession>A0A091B922</accession>
<dbReference type="GO" id="GO:0008734">
    <property type="term" value="F:L-aspartate oxidase activity"/>
    <property type="evidence" value="ECO:0007669"/>
    <property type="project" value="UniProtKB-EC"/>
</dbReference>
<keyword evidence="5" id="KW-0285">Flavoprotein</keyword>
<evidence type="ECO:0000256" key="9">
    <source>
        <dbReference type="ARBA" id="ARBA00048305"/>
    </source>
</evidence>
<dbReference type="InterPro" id="IPR027477">
    <property type="entry name" value="Succ_DH/fumarate_Rdtase_cat_sf"/>
</dbReference>
<keyword evidence="6" id="KW-0662">Pyridine nucleotide biosynthesis</keyword>
<evidence type="ECO:0000256" key="3">
    <source>
        <dbReference type="ARBA" id="ARBA00008562"/>
    </source>
</evidence>
<comment type="pathway">
    <text evidence="2">Cofactor biosynthesis; NAD(+) biosynthesis; iminoaspartate from L-aspartate (oxidase route): step 1/1.</text>
</comment>
<evidence type="ECO:0000259" key="10">
    <source>
        <dbReference type="Pfam" id="PF00890"/>
    </source>
</evidence>
<dbReference type="Proteomes" id="UP000029393">
    <property type="component" value="Unassembled WGS sequence"/>
</dbReference>
<evidence type="ECO:0000313" key="12">
    <source>
        <dbReference type="Proteomes" id="UP000029393"/>
    </source>
</evidence>
<evidence type="ECO:0000256" key="7">
    <source>
        <dbReference type="ARBA" id="ARBA00022827"/>
    </source>
</evidence>
<dbReference type="InterPro" id="IPR005288">
    <property type="entry name" value="NadB"/>
</dbReference>
<dbReference type="Gene3D" id="3.50.50.60">
    <property type="entry name" value="FAD/NAD(P)-binding domain"/>
    <property type="match status" value="1"/>
</dbReference>
<comment type="similarity">
    <text evidence="3">Belongs to the FAD-dependent oxidoreductase 2 family. NadB subfamily.</text>
</comment>
<evidence type="ECO:0000256" key="4">
    <source>
        <dbReference type="ARBA" id="ARBA00012173"/>
    </source>
</evidence>
<dbReference type="RefSeq" id="WP_034210271.1">
    <property type="nucleotide sequence ID" value="NZ_AVCK01000004.1"/>
</dbReference>
<dbReference type="STRING" id="1384056.N787_07135"/>
<dbReference type="eggNOG" id="COG0029">
    <property type="taxonomic scope" value="Bacteria"/>
</dbReference>
<keyword evidence="8" id="KW-0560">Oxidoreductase</keyword>
<dbReference type="PRINTS" id="PR00368">
    <property type="entry name" value="FADPNR"/>
</dbReference>
<protein>
    <recommendedName>
        <fullName evidence="4">L-aspartate oxidase</fullName>
        <ecNumber evidence="4">1.4.3.16</ecNumber>
    </recommendedName>
</protein>
<feature type="domain" description="FAD-dependent oxidoreductase 2 FAD-binding" evidence="10">
    <location>
        <begin position="9"/>
        <end position="373"/>
    </location>
</feature>
<dbReference type="EC" id="1.4.3.16" evidence="4"/>
<dbReference type="PANTHER" id="PTHR42716">
    <property type="entry name" value="L-ASPARTATE OXIDASE"/>
    <property type="match status" value="1"/>
</dbReference>
<dbReference type="UniPathway" id="UPA00253">
    <property type="reaction ID" value="UER00326"/>
</dbReference>